<dbReference type="InterPro" id="IPR015943">
    <property type="entry name" value="WD40/YVTN_repeat-like_dom_sf"/>
</dbReference>
<dbReference type="InterPro" id="IPR001680">
    <property type="entry name" value="WD40_rpt"/>
</dbReference>
<dbReference type="PROSITE" id="PS50082">
    <property type="entry name" value="WD_REPEATS_2"/>
    <property type="match status" value="2"/>
</dbReference>
<dbReference type="OrthoDB" id="538223at2759"/>
<keyword evidence="5" id="KW-1185">Reference proteome</keyword>
<keyword evidence="2" id="KW-0677">Repeat</keyword>
<gene>
    <name evidence="4" type="ORF">PHACADRAFT_47075</name>
</gene>
<dbReference type="Gene3D" id="2.130.10.10">
    <property type="entry name" value="YVTN repeat-like/Quinoprotein amine dehydrogenase"/>
    <property type="match status" value="2"/>
</dbReference>
<accession>K5X7T4</accession>
<dbReference type="KEGG" id="pco:PHACADRAFT_47075"/>
<dbReference type="AlphaFoldDB" id="K5X7T4"/>
<dbReference type="Pfam" id="PF00400">
    <property type="entry name" value="WD40"/>
    <property type="match status" value="2"/>
</dbReference>
<dbReference type="InterPro" id="IPR019775">
    <property type="entry name" value="WD40_repeat_CS"/>
</dbReference>
<dbReference type="RefSeq" id="XP_007391326.1">
    <property type="nucleotide sequence ID" value="XM_007391264.1"/>
</dbReference>
<dbReference type="Proteomes" id="UP000008370">
    <property type="component" value="Unassembled WGS sequence"/>
</dbReference>
<evidence type="ECO:0000313" key="4">
    <source>
        <dbReference type="EMBL" id="EKM58907.1"/>
    </source>
</evidence>
<evidence type="ECO:0000256" key="3">
    <source>
        <dbReference type="PROSITE-ProRule" id="PRU00221"/>
    </source>
</evidence>
<dbReference type="SMART" id="SM00320">
    <property type="entry name" value="WD40"/>
    <property type="match status" value="2"/>
</dbReference>
<feature type="non-terminal residue" evidence="4">
    <location>
        <position position="140"/>
    </location>
</feature>
<dbReference type="STRING" id="650164.K5X7T4"/>
<dbReference type="GeneID" id="18919898"/>
<dbReference type="InParanoid" id="K5X7T4"/>
<dbReference type="PANTHER" id="PTHR19879">
    <property type="entry name" value="TRANSCRIPTION INITIATION FACTOR TFIID"/>
    <property type="match status" value="1"/>
</dbReference>
<dbReference type="InterPro" id="IPR011047">
    <property type="entry name" value="Quinoprotein_ADH-like_sf"/>
</dbReference>
<dbReference type="PROSITE" id="PS50294">
    <property type="entry name" value="WD_REPEATS_REGION"/>
    <property type="match status" value="2"/>
</dbReference>
<feature type="repeat" description="WD" evidence="3">
    <location>
        <begin position="74"/>
        <end position="115"/>
    </location>
</feature>
<feature type="non-terminal residue" evidence="4">
    <location>
        <position position="1"/>
    </location>
</feature>
<keyword evidence="1 3" id="KW-0853">WD repeat</keyword>
<protein>
    <submittedName>
        <fullName evidence="4">Uncharacterized protein</fullName>
    </submittedName>
</protein>
<name>K5X7T4_PHACS</name>
<feature type="repeat" description="WD" evidence="3">
    <location>
        <begin position="1"/>
        <end position="33"/>
    </location>
</feature>
<evidence type="ECO:0000256" key="1">
    <source>
        <dbReference type="ARBA" id="ARBA00022574"/>
    </source>
</evidence>
<dbReference type="SUPFAM" id="SSF50998">
    <property type="entry name" value="Quinoprotein alcohol dehydrogenase-like"/>
    <property type="match status" value="1"/>
</dbReference>
<dbReference type="PROSITE" id="PS00678">
    <property type="entry name" value="WD_REPEATS_1"/>
    <property type="match status" value="1"/>
</dbReference>
<evidence type="ECO:0000256" key="2">
    <source>
        <dbReference type="ARBA" id="ARBA00022737"/>
    </source>
</evidence>
<dbReference type="HOGENOM" id="CLU_000288_57_18_1"/>
<reference evidence="4 5" key="1">
    <citation type="journal article" date="2012" name="BMC Genomics">
        <title>Comparative genomics of the white-rot fungi, Phanerochaete carnosa and P. chrysosporium, to elucidate the genetic basis of the distinct wood types they colonize.</title>
        <authorList>
            <person name="Suzuki H."/>
            <person name="MacDonald J."/>
            <person name="Syed K."/>
            <person name="Salamov A."/>
            <person name="Hori C."/>
            <person name="Aerts A."/>
            <person name="Henrissat B."/>
            <person name="Wiebenga A."/>
            <person name="vanKuyk P.A."/>
            <person name="Barry K."/>
            <person name="Lindquist E."/>
            <person name="LaButti K."/>
            <person name="Lapidus A."/>
            <person name="Lucas S."/>
            <person name="Coutinho P."/>
            <person name="Gong Y."/>
            <person name="Samejima M."/>
            <person name="Mahadevan R."/>
            <person name="Abou-Zaid M."/>
            <person name="de Vries R.P."/>
            <person name="Igarashi K."/>
            <person name="Yadav J.S."/>
            <person name="Grigoriev I.V."/>
            <person name="Master E.R."/>
        </authorList>
    </citation>
    <scope>NUCLEOTIDE SEQUENCE [LARGE SCALE GENOMIC DNA]</scope>
    <source>
        <strain evidence="4 5">HHB-10118-sp</strain>
    </source>
</reference>
<dbReference type="EMBL" id="JH930469">
    <property type="protein sequence ID" value="EKM58907.1"/>
    <property type="molecule type" value="Genomic_DNA"/>
</dbReference>
<dbReference type="PANTHER" id="PTHR19879:SF9">
    <property type="entry name" value="TRANSCRIPTION INITIATION FACTOR TFIID SUBUNIT 5"/>
    <property type="match status" value="1"/>
</dbReference>
<organism evidence="4 5">
    <name type="scientific">Phanerochaete carnosa (strain HHB-10118-sp)</name>
    <name type="common">White-rot fungus</name>
    <name type="synonym">Peniophora carnosa</name>
    <dbReference type="NCBI Taxonomy" id="650164"/>
    <lineage>
        <taxon>Eukaryota</taxon>
        <taxon>Fungi</taxon>
        <taxon>Dikarya</taxon>
        <taxon>Basidiomycota</taxon>
        <taxon>Agaricomycotina</taxon>
        <taxon>Agaricomycetes</taxon>
        <taxon>Polyporales</taxon>
        <taxon>Phanerochaetaceae</taxon>
        <taxon>Phanerochaete</taxon>
    </lineage>
</organism>
<evidence type="ECO:0000313" key="5">
    <source>
        <dbReference type="Proteomes" id="UP000008370"/>
    </source>
</evidence>
<proteinExistence type="predicted"/>
<sequence length="140" mass="15406">SLAFSPDNHSLISGFEDETAIIWDAQTGACLHSFDIEGNIDQVAFSPNGSHIYINANNSCSIYETQNYRCISELRHHDKEYCELSVSRQGDRIATASMDDQVKIWSAVTGEELLTIDHPGKLSYSVTFSPDGSEVLAACD</sequence>